<dbReference type="EMBL" id="CP107006">
    <property type="protein sequence ID" value="UYQ92902.1"/>
    <property type="molecule type" value="Genomic_DNA"/>
</dbReference>
<proteinExistence type="predicted"/>
<feature type="domain" description="NadR/Ttd14 AAA" evidence="1">
    <location>
        <begin position="3"/>
        <end position="159"/>
    </location>
</feature>
<dbReference type="Proteomes" id="UP001162741">
    <property type="component" value="Chromosome"/>
</dbReference>
<dbReference type="GO" id="GO:0005524">
    <property type="term" value="F:ATP binding"/>
    <property type="evidence" value="ECO:0007669"/>
    <property type="project" value="UniProtKB-KW"/>
</dbReference>
<dbReference type="PANTHER" id="PTHR37512">
    <property type="entry name" value="TRIFUNCTIONAL NAD BIOSYNTHESIS/REGULATOR PROTEIN NADR"/>
    <property type="match status" value="1"/>
</dbReference>
<protein>
    <submittedName>
        <fullName evidence="2">ATP-binding protein</fullName>
    </submittedName>
</protein>
<dbReference type="SUPFAM" id="SSF52540">
    <property type="entry name" value="P-loop containing nucleoside triphosphate hydrolases"/>
    <property type="match status" value="1"/>
</dbReference>
<keyword evidence="2" id="KW-0547">Nucleotide-binding</keyword>
<sequence length="175" mass="20253">MKKVVVIGPESTGKSTLSDMLARHYNTVWVPEFARGYIDNLPRPYEKDDLLRIAQGQLATEDKLAADVSDVLICDTDLHVIKVWSEAKYGDCDPKIMQLIAARSYDLYLLTYIDIEWEHDPQREHPEPEERKYFYQVYRDIVINSGVPWVDICGGYDERLQKAIKAVDKVIFDRA</sequence>
<name>A0ABY6J2N0_9BACT</name>
<organism evidence="2 3">
    <name type="scientific">Chitinophaga horti</name>
    <dbReference type="NCBI Taxonomy" id="2920382"/>
    <lineage>
        <taxon>Bacteria</taxon>
        <taxon>Pseudomonadati</taxon>
        <taxon>Bacteroidota</taxon>
        <taxon>Chitinophagia</taxon>
        <taxon>Chitinophagales</taxon>
        <taxon>Chitinophagaceae</taxon>
        <taxon>Chitinophaga</taxon>
    </lineage>
</organism>
<dbReference type="PANTHER" id="PTHR37512:SF1">
    <property type="entry name" value="NADR_TTD14 AAA DOMAIN-CONTAINING PROTEIN"/>
    <property type="match status" value="1"/>
</dbReference>
<keyword evidence="2" id="KW-0067">ATP-binding</keyword>
<accession>A0ABY6J2N0</accession>
<evidence type="ECO:0000313" key="3">
    <source>
        <dbReference type="Proteomes" id="UP001162741"/>
    </source>
</evidence>
<dbReference type="Gene3D" id="3.40.50.300">
    <property type="entry name" value="P-loop containing nucleotide triphosphate hydrolases"/>
    <property type="match status" value="1"/>
</dbReference>
<dbReference type="InterPro" id="IPR038727">
    <property type="entry name" value="NadR/Ttd14_AAA_dom"/>
</dbReference>
<gene>
    <name evidence="2" type="ORF">MKQ68_22740</name>
</gene>
<dbReference type="RefSeq" id="WP_264281076.1">
    <property type="nucleotide sequence ID" value="NZ_CP107006.1"/>
</dbReference>
<keyword evidence="3" id="KW-1185">Reference proteome</keyword>
<dbReference type="InterPro" id="IPR027417">
    <property type="entry name" value="P-loop_NTPase"/>
</dbReference>
<dbReference type="InterPro" id="IPR052735">
    <property type="entry name" value="NAD_biosynth-regulator"/>
</dbReference>
<reference evidence="2" key="1">
    <citation type="submission" date="2022-10" db="EMBL/GenBank/DDBJ databases">
        <title>Chitinophaga sp. nov., isolated from soil.</title>
        <authorList>
            <person name="Jeon C.O."/>
        </authorList>
    </citation>
    <scope>NUCLEOTIDE SEQUENCE</scope>
    <source>
        <strain evidence="2">R8</strain>
    </source>
</reference>
<dbReference type="Pfam" id="PF13521">
    <property type="entry name" value="AAA_28"/>
    <property type="match status" value="1"/>
</dbReference>
<evidence type="ECO:0000259" key="1">
    <source>
        <dbReference type="Pfam" id="PF13521"/>
    </source>
</evidence>
<evidence type="ECO:0000313" key="2">
    <source>
        <dbReference type="EMBL" id="UYQ92902.1"/>
    </source>
</evidence>